<reference evidence="4" key="1">
    <citation type="submission" date="2019-03" db="EMBL/GenBank/DDBJ databases">
        <title>Long read genome sequence of the mycoparasitic Pythium oligandrum ATCC 38472 isolated from sugarbeet rhizosphere.</title>
        <authorList>
            <person name="Gaulin E."/>
        </authorList>
    </citation>
    <scope>NUCLEOTIDE SEQUENCE</scope>
    <source>
        <strain evidence="4">ATCC 38472_TT</strain>
    </source>
</reference>
<name>A0A8K1FJY8_PYTOL</name>
<dbReference type="PRINTS" id="PR00019">
    <property type="entry name" value="LEURICHRPT"/>
</dbReference>
<dbReference type="SMART" id="SM00364">
    <property type="entry name" value="LRR_BAC"/>
    <property type="match status" value="6"/>
</dbReference>
<evidence type="ECO:0000313" key="4">
    <source>
        <dbReference type="EMBL" id="TMW62297.1"/>
    </source>
</evidence>
<comment type="caution">
    <text evidence="4">The sequence shown here is derived from an EMBL/GenBank/DDBJ whole genome shotgun (WGS) entry which is preliminary data.</text>
</comment>
<keyword evidence="5" id="KW-1185">Reference proteome</keyword>
<dbReference type="Gene3D" id="3.80.10.10">
    <property type="entry name" value="Ribonuclease Inhibitor"/>
    <property type="match status" value="2"/>
</dbReference>
<dbReference type="Proteomes" id="UP000794436">
    <property type="component" value="Unassembled WGS sequence"/>
</dbReference>
<dbReference type="PANTHER" id="PTHR48051">
    <property type="match status" value="1"/>
</dbReference>
<dbReference type="SMART" id="SM00365">
    <property type="entry name" value="LRR_SD22"/>
    <property type="match status" value="4"/>
</dbReference>
<evidence type="ECO:0000313" key="5">
    <source>
        <dbReference type="Proteomes" id="UP000794436"/>
    </source>
</evidence>
<gene>
    <name evidence="4" type="ORF">Poli38472_009790</name>
</gene>
<organism evidence="4 5">
    <name type="scientific">Pythium oligandrum</name>
    <name type="common">Mycoparasitic fungus</name>
    <dbReference type="NCBI Taxonomy" id="41045"/>
    <lineage>
        <taxon>Eukaryota</taxon>
        <taxon>Sar</taxon>
        <taxon>Stramenopiles</taxon>
        <taxon>Oomycota</taxon>
        <taxon>Peronosporomycetes</taxon>
        <taxon>Pythiales</taxon>
        <taxon>Pythiaceae</taxon>
        <taxon>Pythium</taxon>
    </lineage>
</organism>
<keyword evidence="1" id="KW-0433">Leucine-rich repeat</keyword>
<dbReference type="InterPro" id="IPR032675">
    <property type="entry name" value="LRR_dom_sf"/>
</dbReference>
<dbReference type="GO" id="GO:0005737">
    <property type="term" value="C:cytoplasm"/>
    <property type="evidence" value="ECO:0007669"/>
    <property type="project" value="TreeGrafter"/>
</dbReference>
<dbReference type="PANTHER" id="PTHR48051:SF54">
    <property type="entry name" value="LEUCINE-RICH REPEAT-CONTAINING PROTEIN"/>
    <property type="match status" value="1"/>
</dbReference>
<dbReference type="OrthoDB" id="1728874at2759"/>
<feature type="region of interest" description="Disordered" evidence="3">
    <location>
        <begin position="1"/>
        <end position="37"/>
    </location>
</feature>
<feature type="compositionally biased region" description="Polar residues" evidence="3">
    <location>
        <begin position="22"/>
        <end position="35"/>
    </location>
</feature>
<evidence type="ECO:0000256" key="2">
    <source>
        <dbReference type="ARBA" id="ARBA00022737"/>
    </source>
</evidence>
<evidence type="ECO:0000256" key="1">
    <source>
        <dbReference type="ARBA" id="ARBA00022614"/>
    </source>
</evidence>
<dbReference type="InterPro" id="IPR003591">
    <property type="entry name" value="Leu-rich_rpt_typical-subtyp"/>
</dbReference>
<dbReference type="Pfam" id="PF13855">
    <property type="entry name" value="LRR_8"/>
    <property type="match status" value="2"/>
</dbReference>
<dbReference type="AlphaFoldDB" id="A0A8K1FJY8"/>
<accession>A0A8K1FJY8</accession>
<dbReference type="SMART" id="SM00369">
    <property type="entry name" value="LRR_TYP"/>
    <property type="match status" value="5"/>
</dbReference>
<dbReference type="InterPro" id="IPR050216">
    <property type="entry name" value="LRR_domain-containing"/>
</dbReference>
<evidence type="ECO:0000256" key="3">
    <source>
        <dbReference type="SAM" id="MobiDB-lite"/>
    </source>
</evidence>
<sequence>MGQAATKAKEAHTQAKSKPKNNRNVQNQKIQTAKSTGMLALPERKLKKVPAEVLELTQLRSLDLSQNRLEEIPAELNAFASLKTLKLVSNALTTLPDLSGLTALTTLVLDGNSIESLPNALPPNLTKLSLKGNKLSAIPQTITSLSQLKELDLSENQLSEIPQHINQLSELVDLSVDRNSIQILPSALVECPKLKVISARHNQLRGGKAQSIAESILKDSIVQIMNLEGNPMTKFDLEAMEGCEAFLQRRTQLKNKEIHGGLSTDTSLCGLD</sequence>
<dbReference type="PROSITE" id="PS51450">
    <property type="entry name" value="LRR"/>
    <property type="match status" value="3"/>
</dbReference>
<protein>
    <recommendedName>
        <fullName evidence="6">Leucine-rich repeat-containing protein 57</fullName>
    </recommendedName>
</protein>
<dbReference type="EMBL" id="SPLM01000074">
    <property type="protein sequence ID" value="TMW62297.1"/>
    <property type="molecule type" value="Genomic_DNA"/>
</dbReference>
<keyword evidence="2" id="KW-0677">Repeat</keyword>
<dbReference type="SUPFAM" id="SSF52058">
    <property type="entry name" value="L domain-like"/>
    <property type="match status" value="1"/>
</dbReference>
<proteinExistence type="predicted"/>
<evidence type="ECO:0008006" key="6">
    <source>
        <dbReference type="Google" id="ProtNLM"/>
    </source>
</evidence>
<dbReference type="InterPro" id="IPR001611">
    <property type="entry name" value="Leu-rich_rpt"/>
</dbReference>